<sequence length="299" mass="32873">MDKQAIITKFDQMVTDKIAFFDYDQKIVEHNEEDLTFAFVLTSALLKKPTLNGSPAEGDGQQEKEEEQLRPGSDISTVGFEIGTIGDSHLVVVNKFSFARPHLMLVSTDGFRRQYSPLDKVDLDAAWEALSAFGSSENHVVFYNCGRDGGCSRLHKHMQLMPMPAKGFAAFLDVVDGKEPDVPFSWAYRRFDDSGSVSSADLVVTYNELLSEASDAYKASVGSSKSADAKQPDAAIPHNMVLTQRWMIVLPRRQAAINKEAGANALGMLGVIAVATQKEIDNWVKLGLRQSLKTLGVPQ</sequence>
<evidence type="ECO:0000313" key="2">
    <source>
        <dbReference type="Proteomes" id="UP001148737"/>
    </source>
</evidence>
<organism evidence="1 2">
    <name type="scientific">Lecanicillium saksenae</name>
    <dbReference type="NCBI Taxonomy" id="468837"/>
    <lineage>
        <taxon>Eukaryota</taxon>
        <taxon>Fungi</taxon>
        <taxon>Dikarya</taxon>
        <taxon>Ascomycota</taxon>
        <taxon>Pezizomycotina</taxon>
        <taxon>Sordariomycetes</taxon>
        <taxon>Hypocreomycetidae</taxon>
        <taxon>Hypocreales</taxon>
        <taxon>Cordycipitaceae</taxon>
        <taxon>Lecanicillium</taxon>
    </lineage>
</organism>
<gene>
    <name evidence="1" type="ORF">NLG97_g7502</name>
</gene>
<evidence type="ECO:0000313" key="1">
    <source>
        <dbReference type="EMBL" id="KAJ3482688.1"/>
    </source>
</evidence>
<name>A0ACC1QMR8_9HYPO</name>
<dbReference type="EMBL" id="JANAKD010001156">
    <property type="protein sequence ID" value="KAJ3482688.1"/>
    <property type="molecule type" value="Genomic_DNA"/>
</dbReference>
<dbReference type="Proteomes" id="UP001148737">
    <property type="component" value="Unassembled WGS sequence"/>
</dbReference>
<protein>
    <submittedName>
        <fullName evidence="1">Uncharacterized protein</fullName>
    </submittedName>
</protein>
<proteinExistence type="predicted"/>
<comment type="caution">
    <text evidence="1">The sequence shown here is derived from an EMBL/GenBank/DDBJ whole genome shotgun (WGS) entry which is preliminary data.</text>
</comment>
<accession>A0ACC1QMR8</accession>
<reference evidence="1" key="1">
    <citation type="submission" date="2022-07" db="EMBL/GenBank/DDBJ databases">
        <title>Genome Sequence of Lecanicillium saksenae.</title>
        <authorList>
            <person name="Buettner E."/>
        </authorList>
    </citation>
    <scope>NUCLEOTIDE SEQUENCE</scope>
    <source>
        <strain evidence="1">VT-O1</strain>
    </source>
</reference>
<keyword evidence="2" id="KW-1185">Reference proteome</keyword>